<name>A0A2N6T603_9CORY</name>
<organism evidence="2 3">
    <name type="scientific">Corynebacterium tuscaniense</name>
    <dbReference type="NCBI Taxonomy" id="302449"/>
    <lineage>
        <taxon>Bacteria</taxon>
        <taxon>Bacillati</taxon>
        <taxon>Actinomycetota</taxon>
        <taxon>Actinomycetes</taxon>
        <taxon>Mycobacteriales</taxon>
        <taxon>Corynebacteriaceae</taxon>
        <taxon>Corynebacterium</taxon>
    </lineage>
</organism>
<proteinExistence type="predicted"/>
<dbReference type="InterPro" id="IPR006016">
    <property type="entry name" value="UspA"/>
</dbReference>
<gene>
    <name evidence="2" type="ORF">CJ203_03580</name>
</gene>
<evidence type="ECO:0000259" key="1">
    <source>
        <dbReference type="Pfam" id="PF00582"/>
    </source>
</evidence>
<evidence type="ECO:0000313" key="3">
    <source>
        <dbReference type="Proteomes" id="UP000235836"/>
    </source>
</evidence>
<dbReference type="EMBL" id="PNHG01000004">
    <property type="protein sequence ID" value="PMC64751.1"/>
    <property type="molecule type" value="Genomic_DNA"/>
</dbReference>
<dbReference type="AlphaFoldDB" id="A0A2N6T603"/>
<feature type="domain" description="UspA" evidence="1">
    <location>
        <begin position="28"/>
        <end position="159"/>
    </location>
</feature>
<dbReference type="SUPFAM" id="SSF52402">
    <property type="entry name" value="Adenine nucleotide alpha hydrolases-like"/>
    <property type="match status" value="2"/>
</dbReference>
<keyword evidence="3" id="KW-1185">Reference proteome</keyword>
<dbReference type="RefSeq" id="WP_102723575.1">
    <property type="nucleotide sequence ID" value="NZ_PNHG01000004.1"/>
</dbReference>
<dbReference type="Gene3D" id="3.40.50.12370">
    <property type="match status" value="1"/>
</dbReference>
<dbReference type="Pfam" id="PF00582">
    <property type="entry name" value="Usp"/>
    <property type="match status" value="1"/>
</dbReference>
<protein>
    <submittedName>
        <fullName evidence="2">Universal stress protein</fullName>
    </submittedName>
</protein>
<comment type="caution">
    <text evidence="2">The sequence shown here is derived from an EMBL/GenBank/DDBJ whole genome shotgun (WGS) entry which is preliminary data.</text>
</comment>
<dbReference type="CDD" id="cd00293">
    <property type="entry name" value="USP-like"/>
    <property type="match status" value="1"/>
</dbReference>
<accession>A0A2N6T603</accession>
<sequence length="329" mass="36808">MAKHSHLPALLSSKGSERPLRIAVSWDQSGEEAVHLAGWLAQSLPAEIRVITTAPRPWPQFRSTSSKKYKKWFENTLDERTHAVRRAMKHHVPSRAWDKEFLVFRDGKPRNKLLKEEIQRFDADLVLFGSKPKAAEGRFVPASATDILLRSAPASVGIIPRGAKLAKKGITRVNFAFLDTKEAARSSTRGIGLAAALALTLDVELRIMAFSPEETYNFDDDLTHRPLVDEWNEASLALLDRAWDVVMNVARDLNIKDPHAELKNFEVETRVSAGEGWCTVVDSQQWKKGDLLFVDSSPRSKTRSGYVHVGPHTAEFLSYAPVPVIVLRG</sequence>
<evidence type="ECO:0000313" key="2">
    <source>
        <dbReference type="EMBL" id="PMC64751.1"/>
    </source>
</evidence>
<dbReference type="Proteomes" id="UP000235836">
    <property type="component" value="Unassembled WGS sequence"/>
</dbReference>
<reference evidence="2 3" key="1">
    <citation type="submission" date="2017-09" db="EMBL/GenBank/DDBJ databases">
        <title>Bacterial strain isolated from the female urinary microbiota.</title>
        <authorList>
            <person name="Thomas-White K."/>
            <person name="Kumar N."/>
            <person name="Forster S."/>
            <person name="Putonti C."/>
            <person name="Lawley T."/>
            <person name="Wolfe A.J."/>
        </authorList>
    </citation>
    <scope>NUCLEOTIDE SEQUENCE [LARGE SCALE GENOMIC DNA]</scope>
    <source>
        <strain evidence="2 3">UMB0792</strain>
    </source>
</reference>